<evidence type="ECO:0000313" key="2">
    <source>
        <dbReference type="Proteomes" id="UP000218785"/>
    </source>
</evidence>
<name>A0A1Z4MWL6_9CYAN</name>
<dbReference type="Proteomes" id="UP000218785">
    <property type="component" value="Chromosome"/>
</dbReference>
<dbReference type="InterPro" id="IPR029024">
    <property type="entry name" value="TerB-like"/>
</dbReference>
<dbReference type="RefSeq" id="WP_096574820.1">
    <property type="nucleotide sequence ID" value="NZ_CAWNJS010000001.1"/>
</dbReference>
<evidence type="ECO:0000313" key="1">
    <source>
        <dbReference type="EMBL" id="BAY97831.1"/>
    </source>
</evidence>
<sequence>MGLLDTVLGTESQAQPTLSPSEAFAAITLAATAIDGDLAENEARSIASVLSRSKLFRNYTDEMMNKLFDKILGILRRRDGINVLFNSAKQTLTQELREAAFAVATDLVLNDGILTEEETNFLNDLYLSLGISSDLALQIVQVVLIKNRG</sequence>
<keyword evidence="2" id="KW-1185">Reference proteome</keyword>
<gene>
    <name evidence="1" type="ORF">NIES37_17760</name>
</gene>
<dbReference type="CDD" id="cd07176">
    <property type="entry name" value="terB"/>
    <property type="match status" value="1"/>
</dbReference>
<organism evidence="1 2">
    <name type="scientific">Tolypothrix tenuis PCC 7101</name>
    <dbReference type="NCBI Taxonomy" id="231146"/>
    <lineage>
        <taxon>Bacteria</taxon>
        <taxon>Bacillati</taxon>
        <taxon>Cyanobacteriota</taxon>
        <taxon>Cyanophyceae</taxon>
        <taxon>Nostocales</taxon>
        <taxon>Tolypothrichaceae</taxon>
        <taxon>Tolypothrix</taxon>
    </lineage>
</organism>
<dbReference type="EMBL" id="AP018248">
    <property type="protein sequence ID" value="BAY97831.1"/>
    <property type="molecule type" value="Genomic_DNA"/>
</dbReference>
<reference evidence="1 2" key="1">
    <citation type="submission" date="2017-06" db="EMBL/GenBank/DDBJ databases">
        <title>Genome sequencing of cyanobaciteial culture collection at National Institute for Environmental Studies (NIES).</title>
        <authorList>
            <person name="Hirose Y."/>
            <person name="Shimura Y."/>
            <person name="Fujisawa T."/>
            <person name="Nakamura Y."/>
            <person name="Kawachi M."/>
        </authorList>
    </citation>
    <scope>NUCLEOTIDE SEQUENCE [LARGE SCALE GENOMIC DNA]</scope>
    <source>
        <strain evidence="1 2">NIES-37</strain>
    </source>
</reference>
<evidence type="ECO:0008006" key="3">
    <source>
        <dbReference type="Google" id="ProtNLM"/>
    </source>
</evidence>
<accession>A0A1Z4MWL6</accession>
<dbReference type="Gene3D" id="1.10.3680.10">
    <property type="entry name" value="TerB-like"/>
    <property type="match status" value="1"/>
</dbReference>
<dbReference type="SUPFAM" id="SSF158682">
    <property type="entry name" value="TerB-like"/>
    <property type="match status" value="1"/>
</dbReference>
<dbReference type="AlphaFoldDB" id="A0A1Z4MWL6"/>
<proteinExistence type="predicted"/>
<dbReference type="KEGG" id="ttq:NIES37_17760"/>
<protein>
    <recommendedName>
        <fullName evidence="3">Co-chaperone DjlA N-terminal domain-containing protein</fullName>
    </recommendedName>
</protein>